<dbReference type="VEuPathDB" id="FungiDB:CJI96_0004293"/>
<accession>A0A0L0NS64</accession>
<evidence type="ECO:0000313" key="4">
    <source>
        <dbReference type="EMBL" id="KND96981.1"/>
    </source>
</evidence>
<sequence>MSNTIIFFSVGNPGPMNRHSVGHLILKHLIEAFGASQLVKKGKYSFTKLENVFFVKSNSYMNESGALLKTFLSTERVSNSTIVILYDDFELNFPKVRIQNFKKNESHNGIKSVQKALLSLPNTVYKLGVGIGPKPQGALKDTMAAFVLADFTLAQKQSMVEALHATEEYASAIIDKDGEIGDCNKLNSRISKVLEA</sequence>
<organism evidence="4 5">
    <name type="scientific">Candidozyma auris</name>
    <name type="common">Yeast</name>
    <name type="synonym">Candida auris</name>
    <dbReference type="NCBI Taxonomy" id="498019"/>
    <lineage>
        <taxon>Eukaryota</taxon>
        <taxon>Fungi</taxon>
        <taxon>Dikarya</taxon>
        <taxon>Ascomycota</taxon>
        <taxon>Saccharomycotina</taxon>
        <taxon>Pichiomycetes</taxon>
        <taxon>Metschnikowiaceae</taxon>
        <taxon>Candidozyma</taxon>
    </lineage>
</organism>
<dbReference type="SUPFAM" id="SSF53178">
    <property type="entry name" value="Peptidyl-tRNA hydrolase-like"/>
    <property type="match status" value="1"/>
</dbReference>
<dbReference type="EMBL" id="LGST01000047">
    <property type="protein sequence ID" value="KND96981.1"/>
    <property type="molecule type" value="Genomic_DNA"/>
</dbReference>
<comment type="caution">
    <text evidence="4">The sequence shown here is derived from an EMBL/GenBank/DDBJ whole genome shotgun (WGS) entry which is preliminary data.</text>
</comment>
<name>A0A0L0NS64_CANAR</name>
<dbReference type="Gene3D" id="3.40.50.1470">
    <property type="entry name" value="Peptidyl-tRNA hydrolase"/>
    <property type="match status" value="1"/>
</dbReference>
<evidence type="ECO:0000256" key="3">
    <source>
        <dbReference type="ARBA" id="ARBA00022884"/>
    </source>
</evidence>
<dbReference type="Proteomes" id="UP000037122">
    <property type="component" value="Unassembled WGS sequence"/>
</dbReference>
<protein>
    <recommendedName>
        <fullName evidence="6">Peptidyl-tRNA hydrolase</fullName>
    </recommendedName>
</protein>
<dbReference type="GO" id="GO:0004045">
    <property type="term" value="F:peptidyl-tRNA hydrolase activity"/>
    <property type="evidence" value="ECO:0007669"/>
    <property type="project" value="InterPro"/>
</dbReference>
<dbReference type="Pfam" id="PF01195">
    <property type="entry name" value="Pept_tRNA_hydro"/>
    <property type="match status" value="1"/>
</dbReference>
<evidence type="ECO:0000313" key="5">
    <source>
        <dbReference type="Proteomes" id="UP000037122"/>
    </source>
</evidence>
<keyword evidence="3" id="KW-0694">RNA-binding</keyword>
<proteinExistence type="predicted"/>
<dbReference type="InterPro" id="IPR001328">
    <property type="entry name" value="Pept_tRNA_hydro"/>
</dbReference>
<dbReference type="PANTHER" id="PTHR17224">
    <property type="entry name" value="PEPTIDYL-TRNA HYDROLASE"/>
    <property type="match status" value="1"/>
</dbReference>
<dbReference type="InterPro" id="IPR036416">
    <property type="entry name" value="Pept_tRNA_hydro_sf"/>
</dbReference>
<dbReference type="AlphaFoldDB" id="A0A0L0NS64"/>
<evidence type="ECO:0000256" key="2">
    <source>
        <dbReference type="ARBA" id="ARBA00022801"/>
    </source>
</evidence>
<dbReference type="GO" id="GO:0000049">
    <property type="term" value="F:tRNA binding"/>
    <property type="evidence" value="ECO:0007669"/>
    <property type="project" value="UniProtKB-KW"/>
</dbReference>
<dbReference type="VEuPathDB" id="FungiDB:CJJ07_000729"/>
<evidence type="ECO:0008006" key="6">
    <source>
        <dbReference type="Google" id="ProtNLM"/>
    </source>
</evidence>
<keyword evidence="1" id="KW-0820">tRNA-binding</keyword>
<dbReference type="VEuPathDB" id="FungiDB:B9J08_004859"/>
<dbReference type="VEuPathDB" id="FungiDB:QG37_06676"/>
<dbReference type="PANTHER" id="PTHR17224:SF1">
    <property type="entry name" value="PEPTIDYL-TRNA HYDROLASE"/>
    <property type="match status" value="1"/>
</dbReference>
<keyword evidence="2" id="KW-0378">Hydrolase</keyword>
<reference evidence="5" key="1">
    <citation type="journal article" date="2015" name="BMC Genomics">
        <title>Draft genome of a commonly misdiagnosed multidrug resistant pathogen Candida auris.</title>
        <authorList>
            <person name="Chatterjee S."/>
            <person name="Alampalli S.V."/>
            <person name="Nageshan R.K."/>
            <person name="Chettiar S.T."/>
            <person name="Joshi S."/>
            <person name="Tatu U.S."/>
        </authorList>
    </citation>
    <scope>NUCLEOTIDE SEQUENCE [LARGE SCALE GENOMIC DNA]</scope>
    <source>
        <strain evidence="5">6684</strain>
    </source>
</reference>
<gene>
    <name evidence="4" type="ORF">QG37_06676</name>
</gene>
<evidence type="ECO:0000256" key="1">
    <source>
        <dbReference type="ARBA" id="ARBA00022555"/>
    </source>
</evidence>
<dbReference type="VEuPathDB" id="FungiDB:CJI97_004593"/>